<comment type="similarity">
    <text evidence="2">Belongs to the tetraspanin (TM4SF) family.</text>
</comment>
<gene>
    <name evidence="7" type="ORF">PLOB_00033101</name>
</gene>
<evidence type="ECO:0000256" key="3">
    <source>
        <dbReference type="ARBA" id="ARBA00022692"/>
    </source>
</evidence>
<keyword evidence="8" id="KW-1185">Reference proteome</keyword>
<evidence type="ECO:0000313" key="8">
    <source>
        <dbReference type="Proteomes" id="UP001159405"/>
    </source>
</evidence>
<feature type="transmembrane region" description="Helical" evidence="6">
    <location>
        <begin position="54"/>
        <end position="75"/>
    </location>
</feature>
<dbReference type="PANTHER" id="PTHR19282:SF452">
    <property type="entry name" value="LD03691P"/>
    <property type="match status" value="1"/>
</dbReference>
<evidence type="ECO:0000256" key="4">
    <source>
        <dbReference type="ARBA" id="ARBA00022989"/>
    </source>
</evidence>
<reference evidence="7 8" key="1">
    <citation type="submission" date="2022-05" db="EMBL/GenBank/DDBJ databases">
        <authorList>
            <consortium name="Genoscope - CEA"/>
            <person name="William W."/>
        </authorList>
    </citation>
    <scope>NUCLEOTIDE SEQUENCE [LARGE SCALE GENOMIC DNA]</scope>
</reference>
<keyword evidence="3 6" id="KW-0812">Transmembrane</keyword>
<feature type="transmembrane region" description="Helical" evidence="6">
    <location>
        <begin position="117"/>
        <end position="141"/>
    </location>
</feature>
<comment type="subcellular location">
    <subcellularLocation>
        <location evidence="1">Membrane</location>
        <topology evidence="1">Multi-pass membrane protein</topology>
    </subcellularLocation>
</comment>
<feature type="transmembrane region" description="Helical" evidence="6">
    <location>
        <begin position="231"/>
        <end position="251"/>
    </location>
</feature>
<dbReference type="InterPro" id="IPR018499">
    <property type="entry name" value="Tetraspanin/Peripherin"/>
</dbReference>
<name>A0ABN8S1S8_9CNID</name>
<dbReference type="Proteomes" id="UP001159405">
    <property type="component" value="Unassembled WGS sequence"/>
</dbReference>
<sequence>MSPRCCCTIGTHTTIHDDHFSATIEIWLGFYVFQMYSAKYSKAQSCAYFCSKNVLVALNTLYIFIALILIGIAVYAKTSAKITSLPILGGVVACGVFLLLVAILGVVGAVRHNQVILFFYMVIMFLLFIIQMSVSIAAVAISHDQQAGLMEAGWRRSSDKIKNQIQSLKDCCGFKNKTLVTDSKTTDPDVKALGHPSCNELKCCRNSGDPCDNCETCYNALEGLVNHLLKVAGGVGLFFSFTLLFGVYMTCRYRNQKDPRANPGAFL</sequence>
<organism evidence="7 8">
    <name type="scientific">Porites lobata</name>
    <dbReference type="NCBI Taxonomy" id="104759"/>
    <lineage>
        <taxon>Eukaryota</taxon>
        <taxon>Metazoa</taxon>
        <taxon>Cnidaria</taxon>
        <taxon>Anthozoa</taxon>
        <taxon>Hexacorallia</taxon>
        <taxon>Scleractinia</taxon>
        <taxon>Fungiina</taxon>
        <taxon>Poritidae</taxon>
        <taxon>Porites</taxon>
    </lineage>
</organism>
<dbReference type="PIRSF" id="PIRSF002419">
    <property type="entry name" value="Tetraspanin"/>
    <property type="match status" value="1"/>
</dbReference>
<dbReference type="PANTHER" id="PTHR19282">
    <property type="entry name" value="TETRASPANIN"/>
    <property type="match status" value="1"/>
</dbReference>
<evidence type="ECO:0000256" key="2">
    <source>
        <dbReference type="ARBA" id="ARBA00006840"/>
    </source>
</evidence>
<dbReference type="Pfam" id="PF00335">
    <property type="entry name" value="Tetraspanin"/>
    <property type="match status" value="1"/>
</dbReference>
<feature type="transmembrane region" description="Helical" evidence="6">
    <location>
        <begin position="87"/>
        <end position="110"/>
    </location>
</feature>
<evidence type="ECO:0000313" key="7">
    <source>
        <dbReference type="EMBL" id="CAH3185671.1"/>
    </source>
</evidence>
<keyword evidence="5 6" id="KW-0472">Membrane</keyword>
<dbReference type="InterPro" id="IPR000301">
    <property type="entry name" value="Tetraspanin_animals"/>
</dbReference>
<evidence type="ECO:0000256" key="1">
    <source>
        <dbReference type="ARBA" id="ARBA00004141"/>
    </source>
</evidence>
<proteinExistence type="inferred from homology"/>
<evidence type="ECO:0000256" key="6">
    <source>
        <dbReference type="SAM" id="Phobius"/>
    </source>
</evidence>
<accession>A0ABN8S1S8</accession>
<protein>
    <recommendedName>
        <fullName evidence="9">Tetraspanin-31</fullName>
    </recommendedName>
</protein>
<evidence type="ECO:0008006" key="9">
    <source>
        <dbReference type="Google" id="ProtNLM"/>
    </source>
</evidence>
<dbReference type="PRINTS" id="PR00259">
    <property type="entry name" value="TMFOUR"/>
</dbReference>
<keyword evidence="4 6" id="KW-1133">Transmembrane helix</keyword>
<evidence type="ECO:0000256" key="5">
    <source>
        <dbReference type="ARBA" id="ARBA00023136"/>
    </source>
</evidence>
<dbReference type="EMBL" id="CALNXK010000437">
    <property type="protein sequence ID" value="CAH3185671.1"/>
    <property type="molecule type" value="Genomic_DNA"/>
</dbReference>
<comment type="caution">
    <text evidence="7">The sequence shown here is derived from an EMBL/GenBank/DDBJ whole genome shotgun (WGS) entry which is preliminary data.</text>
</comment>